<dbReference type="AlphaFoldDB" id="A0AAW9CU01"/>
<comment type="caution">
    <text evidence="1">The sequence shown here is derived from an EMBL/GenBank/DDBJ whole genome shotgun (WGS) entry which is preliminary data.</text>
</comment>
<evidence type="ECO:0000313" key="1">
    <source>
        <dbReference type="EMBL" id="MDW9253912.1"/>
    </source>
</evidence>
<gene>
    <name evidence="1" type="ORF">C7S16_2111</name>
</gene>
<evidence type="ECO:0000313" key="2">
    <source>
        <dbReference type="Proteomes" id="UP001272137"/>
    </source>
</evidence>
<dbReference type="Proteomes" id="UP001272137">
    <property type="component" value="Unassembled WGS sequence"/>
</dbReference>
<sequence length="42" mass="5270">MIVIIRTGRRQHKKNRMEKFNLMMRKTRQLQHRQIFPFESKG</sequence>
<accession>A0AAW9CU01</accession>
<protein>
    <recommendedName>
        <fullName evidence="3">Transposase</fullName>
    </recommendedName>
</protein>
<dbReference type="EMBL" id="QXCT01000002">
    <property type="protein sequence ID" value="MDW9253912.1"/>
    <property type="molecule type" value="Genomic_DNA"/>
</dbReference>
<reference evidence="1" key="1">
    <citation type="submission" date="2018-08" db="EMBL/GenBank/DDBJ databases">
        <title>Identification of Burkholderia cepacia strains that express a Burkholderia pseudomallei-like capsular polysaccharide.</title>
        <authorList>
            <person name="Burtnick M.N."/>
            <person name="Vongsouvath M."/>
            <person name="Newton P."/>
            <person name="Wuthiekanun V."/>
            <person name="Limmathurotsakul D."/>
            <person name="Brett P.J."/>
            <person name="Chantratita N."/>
            <person name="Dance D.A."/>
        </authorList>
    </citation>
    <scope>NUCLEOTIDE SEQUENCE</scope>
    <source>
        <strain evidence="1">SBXCC001</strain>
    </source>
</reference>
<proteinExistence type="predicted"/>
<organism evidence="1 2">
    <name type="scientific">Burkholderia thailandensis</name>
    <dbReference type="NCBI Taxonomy" id="57975"/>
    <lineage>
        <taxon>Bacteria</taxon>
        <taxon>Pseudomonadati</taxon>
        <taxon>Pseudomonadota</taxon>
        <taxon>Betaproteobacteria</taxon>
        <taxon>Burkholderiales</taxon>
        <taxon>Burkholderiaceae</taxon>
        <taxon>Burkholderia</taxon>
        <taxon>pseudomallei group</taxon>
    </lineage>
</organism>
<evidence type="ECO:0008006" key="3">
    <source>
        <dbReference type="Google" id="ProtNLM"/>
    </source>
</evidence>
<name>A0AAW9CU01_BURTH</name>